<proteinExistence type="predicted"/>
<organism evidence="2 3">
    <name type="scientific">Caenorhabditis japonica</name>
    <dbReference type="NCBI Taxonomy" id="281687"/>
    <lineage>
        <taxon>Eukaryota</taxon>
        <taxon>Metazoa</taxon>
        <taxon>Ecdysozoa</taxon>
        <taxon>Nematoda</taxon>
        <taxon>Chromadorea</taxon>
        <taxon>Rhabditida</taxon>
        <taxon>Rhabditina</taxon>
        <taxon>Rhabditomorpha</taxon>
        <taxon>Rhabditoidea</taxon>
        <taxon>Rhabditidae</taxon>
        <taxon>Peloderinae</taxon>
        <taxon>Caenorhabditis</taxon>
    </lineage>
</organism>
<dbReference type="InterPro" id="IPR000477">
    <property type="entry name" value="RT_dom"/>
</dbReference>
<evidence type="ECO:0000259" key="1">
    <source>
        <dbReference type="PROSITE" id="PS50878"/>
    </source>
</evidence>
<sequence length="254" mass="28922">MYQDLVALLSILIDKFIPVKILKPSTKLHSSSIRKLQKKKLDIWRTEGNSVNYRALALLLRTRLSLEEKRITENLLCEGSSQHAFYKFVNSSGRNQVVCVNGTFSACSSVLSGVPQGSVLGPLLFLLYINDIGDNFKSNYLLYADDLKIFSHLSSDVQDDLDVLSNWCHTWQLDVAPNKCEHISFRFSKRLVPSSKPTFTISRTVVPYTDKIRDLGVHFQSNLSFDNHIESTVLNCHKRINIIFNVLRIHPPLD</sequence>
<dbReference type="Pfam" id="PF00078">
    <property type="entry name" value="RVT_1"/>
    <property type="match status" value="1"/>
</dbReference>
<dbReference type="InterPro" id="IPR043128">
    <property type="entry name" value="Rev_trsase/Diguanyl_cyclase"/>
</dbReference>
<feature type="domain" description="Reverse transcriptase" evidence="1">
    <location>
        <begin position="1"/>
        <end position="219"/>
    </location>
</feature>
<evidence type="ECO:0000313" key="3">
    <source>
        <dbReference type="Proteomes" id="UP000005237"/>
    </source>
</evidence>
<dbReference type="AlphaFoldDB" id="A0A8R1EGP1"/>
<keyword evidence="3" id="KW-1185">Reference proteome</keyword>
<dbReference type="SUPFAM" id="SSF56672">
    <property type="entry name" value="DNA/RNA polymerases"/>
    <property type="match status" value="1"/>
</dbReference>
<dbReference type="InterPro" id="IPR043502">
    <property type="entry name" value="DNA/RNA_pol_sf"/>
</dbReference>
<dbReference type="PANTHER" id="PTHR33332">
    <property type="entry name" value="REVERSE TRANSCRIPTASE DOMAIN-CONTAINING PROTEIN"/>
    <property type="match status" value="1"/>
</dbReference>
<reference evidence="2" key="2">
    <citation type="submission" date="2022-06" db="UniProtKB">
        <authorList>
            <consortium name="EnsemblMetazoa"/>
        </authorList>
    </citation>
    <scope>IDENTIFICATION</scope>
    <source>
        <strain evidence="2">DF5081</strain>
    </source>
</reference>
<name>A0A8R1EGP1_CAEJA</name>
<dbReference type="Gene3D" id="3.30.70.270">
    <property type="match status" value="1"/>
</dbReference>
<dbReference type="PROSITE" id="PS50878">
    <property type="entry name" value="RT_POL"/>
    <property type="match status" value="1"/>
</dbReference>
<accession>A0A8R1EGP1</accession>
<dbReference type="Proteomes" id="UP000005237">
    <property type="component" value="Unassembled WGS sequence"/>
</dbReference>
<reference evidence="3" key="1">
    <citation type="submission" date="2010-08" db="EMBL/GenBank/DDBJ databases">
        <authorList>
            <consortium name="Caenorhabditis japonica Sequencing Consortium"/>
            <person name="Wilson R.K."/>
        </authorList>
    </citation>
    <scope>NUCLEOTIDE SEQUENCE [LARGE SCALE GENOMIC DNA]</scope>
    <source>
        <strain evidence="3">DF5081</strain>
    </source>
</reference>
<evidence type="ECO:0000313" key="2">
    <source>
        <dbReference type="EnsemblMetazoa" id="CJA35486.1"/>
    </source>
</evidence>
<protein>
    <submittedName>
        <fullName evidence="2">Reverse transcriptase domain-containing protein</fullName>
    </submittedName>
</protein>
<dbReference type="EnsemblMetazoa" id="CJA35486.1">
    <property type="protein sequence ID" value="CJA35486.1"/>
    <property type="gene ID" value="WBGene00211333"/>
</dbReference>